<dbReference type="EC" id="2.7.8.15" evidence="5"/>
<comment type="similarity">
    <text evidence="4">Belongs to the glycosyltransferase 4 family.</text>
</comment>
<evidence type="ECO:0000256" key="19">
    <source>
        <dbReference type="SAM" id="MobiDB-lite"/>
    </source>
</evidence>
<dbReference type="InParanoid" id="A0A4Q1BLZ8"/>
<dbReference type="AlphaFoldDB" id="A0A4Q1BLZ8"/>
<feature type="transmembrane region" description="Helical" evidence="20">
    <location>
        <begin position="120"/>
        <end position="144"/>
    </location>
</feature>
<accession>A0A4Q1BLZ8</accession>
<feature type="transmembrane region" description="Helical" evidence="20">
    <location>
        <begin position="368"/>
        <end position="388"/>
    </location>
</feature>
<dbReference type="CDD" id="cd06855">
    <property type="entry name" value="GT_GPT_euk"/>
    <property type="match status" value="1"/>
</dbReference>
<dbReference type="OrthoDB" id="10262326at2759"/>
<evidence type="ECO:0000256" key="6">
    <source>
        <dbReference type="ARBA" id="ARBA00017659"/>
    </source>
</evidence>
<evidence type="ECO:0000256" key="15">
    <source>
        <dbReference type="ARBA" id="ARBA00029567"/>
    </source>
</evidence>
<feature type="transmembrane region" description="Helical" evidence="20">
    <location>
        <begin position="261"/>
        <end position="282"/>
    </location>
</feature>
<feature type="transmembrane region" description="Helical" evidence="20">
    <location>
        <begin position="164"/>
        <end position="183"/>
    </location>
</feature>
<dbReference type="Pfam" id="PF00953">
    <property type="entry name" value="Glycos_transf_4"/>
    <property type="match status" value="1"/>
</dbReference>
<reference evidence="21 22" key="1">
    <citation type="submission" date="2016-06" db="EMBL/GenBank/DDBJ databases">
        <title>Evolution of pathogenesis and genome organization in the Tremellales.</title>
        <authorList>
            <person name="Cuomo C."/>
            <person name="Litvintseva A."/>
            <person name="Heitman J."/>
            <person name="Chen Y."/>
            <person name="Sun S."/>
            <person name="Springer D."/>
            <person name="Dromer F."/>
            <person name="Young S."/>
            <person name="Zeng Q."/>
            <person name="Chapman S."/>
            <person name="Gujja S."/>
            <person name="Saif S."/>
            <person name="Birren B."/>
        </authorList>
    </citation>
    <scope>NUCLEOTIDE SEQUENCE [LARGE SCALE GENOMIC DNA]</scope>
    <source>
        <strain evidence="21 22">ATCC 28783</strain>
    </source>
</reference>
<proteinExistence type="inferred from homology"/>
<keyword evidence="14 20" id="KW-0472">Membrane</keyword>
<evidence type="ECO:0000256" key="13">
    <source>
        <dbReference type="ARBA" id="ARBA00022989"/>
    </source>
</evidence>
<dbReference type="InterPro" id="IPR000715">
    <property type="entry name" value="Glycosyl_transferase_4"/>
</dbReference>
<dbReference type="STRING" id="5217.A0A4Q1BLZ8"/>
<sequence length="543" mass="59780">MAPMSRTKSKDGQEQYGRPLPKLFLLTVTPIAFTLIIRPFLPILLHSSLLTYLPLPGKVLDKLRSVVQPSFPALQANVGFSLLAFVGSVVLVPQVGKAFVEKGLKGRDLCKPGGRISGPYIPECLGLPCASLYILLMMLFIPFPFSHLFTPSSDSGVAFSQQELTLYLSSLLSLLTATLLGFIDDLFDIRWRHKLPIPLVASVPTLLVYYSEGGWTSVVLPSTVGNWLSSIGPLYYIYLLLLPTFTTNSINIVAGINGVEVTQALIIALSVLLNDLLFIPIWPERFLAVVGGGNPSEGRLLGWAAGEVVQRHLMSAYFMAPMVGVCAGFLWHNWYPAKAFPGDTFCYFTGMAFSVVAIHGHFSKTLILFFIPQIFNFILSCPQLFHLVPCPRHRLPRYDATTNLLFPSLTEFERPPEMKTRVVLRIMEVLRLVKLERASSTMSVTQKVRNKSGNQVAVKVKTSGENSDPDNIRDGGKESGSDGEGVILSSTNLTILNLLLVHFGPMREQSLCLLLGFIQVFCSGVAFGIRYGLGSMVYGGERR</sequence>
<feature type="region of interest" description="Disordered" evidence="19">
    <location>
        <begin position="459"/>
        <end position="483"/>
    </location>
</feature>
<evidence type="ECO:0000256" key="1">
    <source>
        <dbReference type="ARBA" id="ARBA00001946"/>
    </source>
</evidence>
<evidence type="ECO:0000256" key="12">
    <source>
        <dbReference type="ARBA" id="ARBA00022842"/>
    </source>
</evidence>
<comment type="pathway">
    <text evidence="3">Protein modification; protein glycosylation.</text>
</comment>
<dbReference type="PANTHER" id="PTHR10571">
    <property type="entry name" value="UDP-N-ACETYLGLUCOSAMINE--DOLICHYL-PHOSPHATE N-ACETYLGLUCOSAMINEPHOSPHOTRANSFERASE"/>
    <property type="match status" value="1"/>
</dbReference>
<keyword evidence="8 21" id="KW-0808">Transferase</keyword>
<feature type="transmembrane region" description="Helical" evidence="20">
    <location>
        <begin position="344"/>
        <end position="362"/>
    </location>
</feature>
<feature type="transmembrane region" description="Helical" evidence="20">
    <location>
        <begin position="235"/>
        <end position="254"/>
    </location>
</feature>
<comment type="catalytic activity">
    <reaction evidence="18">
        <text>a di-trans,poly-cis-dolichyl phosphate + UDP-N-acetyl-alpha-D-glucosamine = an N-acetyl-alpha-D-glucosaminyl-diphospho-di-trans,poly-cis-dolichol + UMP</text>
        <dbReference type="Rhea" id="RHEA:13289"/>
        <dbReference type="Rhea" id="RHEA-COMP:19498"/>
        <dbReference type="Rhea" id="RHEA-COMP:19507"/>
        <dbReference type="ChEBI" id="CHEBI:57683"/>
        <dbReference type="ChEBI" id="CHEBI:57705"/>
        <dbReference type="ChEBI" id="CHEBI:57865"/>
        <dbReference type="ChEBI" id="CHEBI:58427"/>
        <dbReference type="EC" id="2.7.8.15"/>
    </reaction>
    <physiologicalReaction direction="left-to-right" evidence="18">
        <dbReference type="Rhea" id="RHEA:13290"/>
    </physiologicalReaction>
</comment>
<protein>
    <recommendedName>
        <fullName evidence="6">UDP-N-acetylglucosamine--dolichyl-phosphate N-acetylglucosaminephosphotransferase</fullName>
        <ecNumber evidence="5">2.7.8.15</ecNumber>
    </recommendedName>
    <alternativeName>
        <fullName evidence="15">GlcNAc-1-P transferase</fullName>
    </alternativeName>
    <alternativeName>
        <fullName evidence="16">N-acetylglucosamine-1-phosphate transferase</fullName>
    </alternativeName>
</protein>
<evidence type="ECO:0000256" key="5">
    <source>
        <dbReference type="ARBA" id="ARBA00013225"/>
    </source>
</evidence>
<comment type="function">
    <text evidence="17">UDP-N-acetylglucosamine--dolichyl-phosphate N-acetylglucosaminephosphotransferase that operates in the biosynthetic pathway of dolichol-linked oligosaccharides, the glycan precursors employed in protein asparagine (N)-glycosylation. The assembly of dolichol-linked oligosaccharides begins on the cytosolic side of the endoplasmic reticulum membrane and finishes in its lumen. The sequential addition of sugars to dolichol pyrophosphate produces dolichol-linked oligosaccharides containing fourteen sugars, including two GlcNAcs, nine mannoses and three glucoses. Once assembled, the oligosaccharide is transferred from the lipid to nascent proteins by oligosaccharyltransferases. Catalyzes the initial step of dolichol-linked oligosaccharide biosynthesis, transfering GlcNAc-1-P from cytosolic UDP-GlcNAc onto the carrier lipid dolichyl phosphate (P-dolichol), yielding GlcNAc-P-P-dolichol embedded in the cytoplasmic leaflet of the endoplasmic reticulum membrane.</text>
</comment>
<evidence type="ECO:0000256" key="7">
    <source>
        <dbReference type="ARBA" id="ARBA00022676"/>
    </source>
</evidence>
<keyword evidence="11" id="KW-0256">Endoplasmic reticulum</keyword>
<feature type="compositionally biased region" description="Basic and acidic residues" evidence="19">
    <location>
        <begin position="470"/>
        <end position="480"/>
    </location>
</feature>
<evidence type="ECO:0000256" key="9">
    <source>
        <dbReference type="ARBA" id="ARBA00022692"/>
    </source>
</evidence>
<dbReference type="UniPathway" id="UPA00378"/>
<evidence type="ECO:0000313" key="22">
    <source>
        <dbReference type="Proteomes" id="UP000289152"/>
    </source>
</evidence>
<evidence type="ECO:0000256" key="2">
    <source>
        <dbReference type="ARBA" id="ARBA00004477"/>
    </source>
</evidence>
<evidence type="ECO:0000256" key="17">
    <source>
        <dbReference type="ARBA" id="ARBA00044717"/>
    </source>
</evidence>
<feature type="transmembrane region" description="Helical" evidence="20">
    <location>
        <begin position="23"/>
        <end position="45"/>
    </location>
</feature>
<dbReference type="GO" id="GO:0003975">
    <property type="term" value="F:UDP-N-acetylglucosamine-dolichyl-phosphate N-acetylglucosaminephosphotransferase activity"/>
    <property type="evidence" value="ECO:0007669"/>
    <property type="project" value="UniProtKB-EC"/>
</dbReference>
<dbReference type="EMBL" id="SDIL01000043">
    <property type="protein sequence ID" value="RXK38710.1"/>
    <property type="molecule type" value="Genomic_DNA"/>
</dbReference>
<evidence type="ECO:0000256" key="11">
    <source>
        <dbReference type="ARBA" id="ARBA00022824"/>
    </source>
</evidence>
<feature type="transmembrane region" description="Helical" evidence="20">
    <location>
        <begin position="78"/>
        <end position="100"/>
    </location>
</feature>
<feature type="transmembrane region" description="Helical" evidence="20">
    <location>
        <begin position="511"/>
        <end position="533"/>
    </location>
</feature>
<keyword evidence="7" id="KW-0328">Glycosyltransferase</keyword>
<evidence type="ECO:0000256" key="20">
    <source>
        <dbReference type="SAM" id="Phobius"/>
    </source>
</evidence>
<feature type="transmembrane region" description="Helical" evidence="20">
    <location>
        <begin position="195"/>
        <end position="215"/>
    </location>
</feature>
<evidence type="ECO:0000256" key="16">
    <source>
        <dbReference type="ARBA" id="ARBA00033238"/>
    </source>
</evidence>
<name>A0A4Q1BLZ8_TREME</name>
<dbReference type="InterPro" id="IPR033895">
    <property type="entry name" value="GPT"/>
</dbReference>
<evidence type="ECO:0000256" key="8">
    <source>
        <dbReference type="ARBA" id="ARBA00022679"/>
    </source>
</evidence>
<dbReference type="GO" id="GO:0005789">
    <property type="term" value="C:endoplasmic reticulum membrane"/>
    <property type="evidence" value="ECO:0007669"/>
    <property type="project" value="UniProtKB-SubCell"/>
</dbReference>
<evidence type="ECO:0000256" key="10">
    <source>
        <dbReference type="ARBA" id="ARBA00022723"/>
    </source>
</evidence>
<dbReference type="GO" id="GO:0046872">
    <property type="term" value="F:metal ion binding"/>
    <property type="evidence" value="ECO:0007669"/>
    <property type="project" value="UniProtKB-KW"/>
</dbReference>
<comment type="caution">
    <text evidence="21">The sequence shown here is derived from an EMBL/GenBank/DDBJ whole genome shotgun (WGS) entry which is preliminary data.</text>
</comment>
<dbReference type="VEuPathDB" id="FungiDB:TREMEDRAFT_32854"/>
<dbReference type="FunCoup" id="A0A4Q1BLZ8">
    <property type="interactions" value="214"/>
</dbReference>
<feature type="transmembrane region" description="Helical" evidence="20">
    <location>
        <begin position="313"/>
        <end position="332"/>
    </location>
</feature>
<evidence type="ECO:0000256" key="4">
    <source>
        <dbReference type="ARBA" id="ARBA00009317"/>
    </source>
</evidence>
<evidence type="ECO:0000256" key="14">
    <source>
        <dbReference type="ARBA" id="ARBA00023136"/>
    </source>
</evidence>
<dbReference type="GO" id="GO:0006488">
    <property type="term" value="P:dolichol-linked oligosaccharide biosynthetic process"/>
    <property type="evidence" value="ECO:0007669"/>
    <property type="project" value="InterPro"/>
</dbReference>
<comment type="cofactor">
    <cofactor evidence="1">
        <name>Mg(2+)</name>
        <dbReference type="ChEBI" id="CHEBI:18420"/>
    </cofactor>
</comment>
<keyword evidence="12" id="KW-0460">Magnesium</keyword>
<keyword evidence="9 20" id="KW-0812">Transmembrane</keyword>
<organism evidence="21 22">
    <name type="scientific">Tremella mesenterica</name>
    <name type="common">Jelly fungus</name>
    <dbReference type="NCBI Taxonomy" id="5217"/>
    <lineage>
        <taxon>Eukaryota</taxon>
        <taxon>Fungi</taxon>
        <taxon>Dikarya</taxon>
        <taxon>Basidiomycota</taxon>
        <taxon>Agaricomycotina</taxon>
        <taxon>Tremellomycetes</taxon>
        <taxon>Tremellales</taxon>
        <taxon>Tremellaceae</taxon>
        <taxon>Tremella</taxon>
    </lineage>
</organism>
<dbReference type="GO" id="GO:0016757">
    <property type="term" value="F:glycosyltransferase activity"/>
    <property type="evidence" value="ECO:0007669"/>
    <property type="project" value="UniProtKB-KW"/>
</dbReference>
<gene>
    <name evidence="21" type="ORF">M231_04020</name>
</gene>
<comment type="subcellular location">
    <subcellularLocation>
        <location evidence="2">Endoplasmic reticulum membrane</location>
        <topology evidence="2">Multi-pass membrane protein</topology>
    </subcellularLocation>
</comment>
<keyword evidence="10" id="KW-0479">Metal-binding</keyword>
<keyword evidence="13 20" id="KW-1133">Transmembrane helix</keyword>
<evidence type="ECO:0000313" key="21">
    <source>
        <dbReference type="EMBL" id="RXK38710.1"/>
    </source>
</evidence>
<keyword evidence="22" id="KW-1185">Reference proteome</keyword>
<dbReference type="PANTHER" id="PTHR10571:SF0">
    <property type="entry name" value="UDP-N-ACETYLGLUCOSAMINE--DOLICHYL-PHOSPHATE N-ACETYLGLUCOSAMINEPHOSPHOTRANSFERASE"/>
    <property type="match status" value="1"/>
</dbReference>
<evidence type="ECO:0000256" key="18">
    <source>
        <dbReference type="ARBA" id="ARBA00045078"/>
    </source>
</evidence>
<dbReference type="Proteomes" id="UP000289152">
    <property type="component" value="Unassembled WGS sequence"/>
</dbReference>
<evidence type="ECO:0000256" key="3">
    <source>
        <dbReference type="ARBA" id="ARBA00004922"/>
    </source>
</evidence>